<dbReference type="InterPro" id="IPR011006">
    <property type="entry name" value="CheY-like_superfamily"/>
</dbReference>
<feature type="domain" description="Response regulatory" evidence="3">
    <location>
        <begin position="18"/>
        <end position="136"/>
    </location>
</feature>
<organism evidence="4">
    <name type="scientific">uncultured Thermomicrobiales bacterium</name>
    <dbReference type="NCBI Taxonomy" id="1645740"/>
    <lineage>
        <taxon>Bacteria</taxon>
        <taxon>Pseudomonadati</taxon>
        <taxon>Thermomicrobiota</taxon>
        <taxon>Thermomicrobia</taxon>
        <taxon>Thermomicrobiales</taxon>
        <taxon>environmental samples</taxon>
    </lineage>
</organism>
<sequence length="154" mass="16495">MHSEHSEQQRHLPTRPATILVVDDEPAILELVGEALTEEGFRVTLAADLAGALDALDHERFDLVLADALAGFATDFTLDEWPALDTLRDRAAPARVVVFSAHPARHFAAASERGFAGFVAKPFDLDTLVASLNSYLAASSFPVAPPPEPILAPS</sequence>
<dbReference type="PANTHER" id="PTHR44591:SF3">
    <property type="entry name" value="RESPONSE REGULATORY DOMAIN-CONTAINING PROTEIN"/>
    <property type="match status" value="1"/>
</dbReference>
<protein>
    <recommendedName>
        <fullName evidence="3">Response regulatory domain-containing protein</fullName>
    </recommendedName>
</protein>
<keyword evidence="1 2" id="KW-0597">Phosphoprotein</keyword>
<dbReference type="PANTHER" id="PTHR44591">
    <property type="entry name" value="STRESS RESPONSE REGULATOR PROTEIN 1"/>
    <property type="match status" value="1"/>
</dbReference>
<dbReference type="SUPFAM" id="SSF52172">
    <property type="entry name" value="CheY-like"/>
    <property type="match status" value="1"/>
</dbReference>
<feature type="modified residue" description="4-aspartylphosphate" evidence="2">
    <location>
        <position position="67"/>
    </location>
</feature>
<evidence type="ECO:0000256" key="2">
    <source>
        <dbReference type="PROSITE-ProRule" id="PRU00169"/>
    </source>
</evidence>
<proteinExistence type="predicted"/>
<accession>A0A6J4VQ51</accession>
<name>A0A6J4VQ51_9BACT</name>
<evidence type="ECO:0000313" key="4">
    <source>
        <dbReference type="EMBL" id="CAA9585427.1"/>
    </source>
</evidence>
<dbReference type="CDD" id="cd00156">
    <property type="entry name" value="REC"/>
    <property type="match status" value="1"/>
</dbReference>
<evidence type="ECO:0000256" key="1">
    <source>
        <dbReference type="ARBA" id="ARBA00022553"/>
    </source>
</evidence>
<dbReference type="GO" id="GO:0000160">
    <property type="term" value="P:phosphorelay signal transduction system"/>
    <property type="evidence" value="ECO:0007669"/>
    <property type="project" value="InterPro"/>
</dbReference>
<dbReference type="Pfam" id="PF00072">
    <property type="entry name" value="Response_reg"/>
    <property type="match status" value="1"/>
</dbReference>
<reference evidence="4" key="1">
    <citation type="submission" date="2020-02" db="EMBL/GenBank/DDBJ databases">
        <authorList>
            <person name="Meier V. D."/>
        </authorList>
    </citation>
    <scope>NUCLEOTIDE SEQUENCE</scope>
    <source>
        <strain evidence="4">AVDCRST_MAG18</strain>
    </source>
</reference>
<dbReference type="PROSITE" id="PS50110">
    <property type="entry name" value="RESPONSE_REGULATORY"/>
    <property type="match status" value="1"/>
</dbReference>
<evidence type="ECO:0000259" key="3">
    <source>
        <dbReference type="PROSITE" id="PS50110"/>
    </source>
</evidence>
<dbReference type="EMBL" id="CADCWN010000296">
    <property type="protein sequence ID" value="CAA9585427.1"/>
    <property type="molecule type" value="Genomic_DNA"/>
</dbReference>
<gene>
    <name evidence="4" type="ORF">AVDCRST_MAG18-3758</name>
</gene>
<dbReference type="InterPro" id="IPR050595">
    <property type="entry name" value="Bact_response_regulator"/>
</dbReference>
<dbReference type="AlphaFoldDB" id="A0A6J4VQ51"/>
<dbReference type="Gene3D" id="3.40.50.2300">
    <property type="match status" value="1"/>
</dbReference>
<dbReference type="SMART" id="SM00448">
    <property type="entry name" value="REC"/>
    <property type="match status" value="1"/>
</dbReference>
<dbReference type="InterPro" id="IPR001789">
    <property type="entry name" value="Sig_transdc_resp-reg_receiver"/>
</dbReference>